<evidence type="ECO:0000256" key="1">
    <source>
        <dbReference type="ARBA" id="ARBA00022603"/>
    </source>
</evidence>
<dbReference type="Gene3D" id="3.40.50.150">
    <property type="entry name" value="Vaccinia Virus protein VP39"/>
    <property type="match status" value="1"/>
</dbReference>
<evidence type="ECO:0000313" key="5">
    <source>
        <dbReference type="EMBL" id="TCS39932.1"/>
    </source>
</evidence>
<dbReference type="GO" id="GO:0005829">
    <property type="term" value="C:cytosol"/>
    <property type="evidence" value="ECO:0007669"/>
    <property type="project" value="TreeGrafter"/>
</dbReference>
<dbReference type="Proteomes" id="UP000295793">
    <property type="component" value="Unassembled WGS sequence"/>
</dbReference>
<dbReference type="AlphaFoldDB" id="A0A4R3I2Y4"/>
<protein>
    <submittedName>
        <fullName evidence="5">Ribosomal protein L3 glutamine methyltransferase</fullName>
    </submittedName>
</protein>
<dbReference type="Pfam" id="PF05175">
    <property type="entry name" value="MTS"/>
    <property type="match status" value="1"/>
</dbReference>
<dbReference type="GO" id="GO:0003676">
    <property type="term" value="F:nucleic acid binding"/>
    <property type="evidence" value="ECO:0007669"/>
    <property type="project" value="InterPro"/>
</dbReference>
<reference evidence="5 6" key="1">
    <citation type="submission" date="2019-03" db="EMBL/GenBank/DDBJ databases">
        <title>Genomic Encyclopedia of Archaeal and Bacterial Type Strains, Phase II (KMG-II): from individual species to whole genera.</title>
        <authorList>
            <person name="Goeker M."/>
        </authorList>
    </citation>
    <scope>NUCLEOTIDE SEQUENCE [LARGE SCALE GENOMIC DNA]</scope>
    <source>
        <strain evidence="5 6">DSM 15388</strain>
    </source>
</reference>
<dbReference type="PIRSF" id="PIRSF037167">
    <property type="entry name" value="Mtase_YfcB_prd"/>
    <property type="match status" value="1"/>
</dbReference>
<dbReference type="NCBIfam" id="TIGR03533">
    <property type="entry name" value="L3_gln_methyl"/>
    <property type="match status" value="1"/>
</dbReference>
<gene>
    <name evidence="5" type="ORF">BCF53_11122</name>
</gene>
<dbReference type="CDD" id="cd02440">
    <property type="entry name" value="AdoMet_MTases"/>
    <property type="match status" value="1"/>
</dbReference>
<keyword evidence="2 5" id="KW-0808">Transferase</keyword>
<sequence length="353" mass="39541">MISCPDVHGWSGFASLISFSIVQAGRYTARFFDETNFMQSSKSPSFPEFEQVLGLKTVGDWIRFSASQMERNGCYYGHGFASPWQESRFLILRGLSLDWDVPEIAEHAALIPQEQEVLYTLIKSRCIEKIPTAYLLEESWFCSEPFRITPSVLIPRSPIAELINEGFQPWLQEPPSEMLDMCTGSGCIGIAMARAFPEAHVDISDISEEALSIAVENISSKDLGYQVDAYLSDLFESLPDKKYDLIVTNPPYVDVEDLDDMPQEFSHEPRLGLAAGEDGLDLVRDILARAPDYLTEHGCLVGEVGNSAVALMDAFPEVDFHWPEFASGGHGVFVIEAAELRKHHSLFESRRCR</sequence>
<dbReference type="InterPro" id="IPR004556">
    <property type="entry name" value="HemK-like"/>
</dbReference>
<dbReference type="EMBL" id="SLZR01000011">
    <property type="protein sequence ID" value="TCS39932.1"/>
    <property type="molecule type" value="Genomic_DNA"/>
</dbReference>
<dbReference type="GO" id="GO:0036009">
    <property type="term" value="F:protein-glutamine N-methyltransferase activity"/>
    <property type="evidence" value="ECO:0007669"/>
    <property type="project" value="InterPro"/>
</dbReference>
<evidence type="ECO:0000256" key="2">
    <source>
        <dbReference type="ARBA" id="ARBA00022679"/>
    </source>
</evidence>
<dbReference type="NCBIfam" id="TIGR00536">
    <property type="entry name" value="hemK_fam"/>
    <property type="match status" value="1"/>
</dbReference>
<proteinExistence type="predicted"/>
<keyword evidence="5" id="KW-0687">Ribonucleoprotein</keyword>
<dbReference type="InterPro" id="IPR007848">
    <property type="entry name" value="Small_mtfrase_dom"/>
</dbReference>
<evidence type="ECO:0000259" key="4">
    <source>
        <dbReference type="Pfam" id="PF05175"/>
    </source>
</evidence>
<dbReference type="InterPro" id="IPR029063">
    <property type="entry name" value="SAM-dependent_MTases_sf"/>
</dbReference>
<feature type="domain" description="Methyltransferase small" evidence="4">
    <location>
        <begin position="176"/>
        <end position="257"/>
    </location>
</feature>
<dbReference type="InterPro" id="IPR017127">
    <property type="entry name" value="Ribosome_uL3_MTase"/>
</dbReference>
<dbReference type="SUPFAM" id="SSF53335">
    <property type="entry name" value="S-adenosyl-L-methionine-dependent methyltransferases"/>
    <property type="match status" value="1"/>
</dbReference>
<keyword evidence="5" id="KW-0689">Ribosomal protein</keyword>
<dbReference type="PANTHER" id="PTHR47806:SF1">
    <property type="entry name" value="RIBOSOMAL PROTEIN UL3 GLUTAMINE METHYLTRANSFERASE"/>
    <property type="match status" value="1"/>
</dbReference>
<dbReference type="GO" id="GO:0032259">
    <property type="term" value="P:methylation"/>
    <property type="evidence" value="ECO:0007669"/>
    <property type="project" value="UniProtKB-KW"/>
</dbReference>
<keyword evidence="1 5" id="KW-0489">Methyltransferase</keyword>
<evidence type="ECO:0000256" key="3">
    <source>
        <dbReference type="ARBA" id="ARBA00022691"/>
    </source>
</evidence>
<dbReference type="PANTHER" id="PTHR47806">
    <property type="entry name" value="50S RIBOSOMAL PROTEIN L3 GLUTAMINE METHYLTRANSFERASE"/>
    <property type="match status" value="1"/>
</dbReference>
<keyword evidence="3" id="KW-0949">S-adenosyl-L-methionine</keyword>
<keyword evidence="6" id="KW-1185">Reference proteome</keyword>
<comment type="caution">
    <text evidence="5">The sequence shown here is derived from an EMBL/GenBank/DDBJ whole genome shotgun (WGS) entry which is preliminary data.</text>
</comment>
<dbReference type="InterPro" id="IPR002052">
    <property type="entry name" value="DNA_methylase_N6_adenine_CS"/>
</dbReference>
<evidence type="ECO:0000313" key="6">
    <source>
        <dbReference type="Proteomes" id="UP000295793"/>
    </source>
</evidence>
<organism evidence="5 6">
    <name type="scientific">Reinekea marinisedimentorum</name>
    <dbReference type="NCBI Taxonomy" id="230495"/>
    <lineage>
        <taxon>Bacteria</taxon>
        <taxon>Pseudomonadati</taxon>
        <taxon>Pseudomonadota</taxon>
        <taxon>Gammaproteobacteria</taxon>
        <taxon>Oceanospirillales</taxon>
        <taxon>Saccharospirillaceae</taxon>
        <taxon>Reinekea</taxon>
    </lineage>
</organism>
<dbReference type="PROSITE" id="PS00092">
    <property type="entry name" value="N6_MTASE"/>
    <property type="match status" value="1"/>
</dbReference>
<accession>A0A4R3I2Y4</accession>
<dbReference type="GO" id="GO:0005840">
    <property type="term" value="C:ribosome"/>
    <property type="evidence" value="ECO:0007669"/>
    <property type="project" value="UniProtKB-KW"/>
</dbReference>
<name>A0A4R3I2Y4_9GAMM</name>